<dbReference type="AlphaFoldDB" id="A0A9W9YRG3"/>
<organism evidence="2 3">
    <name type="scientific">Desmophyllum pertusum</name>
    <dbReference type="NCBI Taxonomy" id="174260"/>
    <lineage>
        <taxon>Eukaryota</taxon>
        <taxon>Metazoa</taxon>
        <taxon>Cnidaria</taxon>
        <taxon>Anthozoa</taxon>
        <taxon>Hexacorallia</taxon>
        <taxon>Scleractinia</taxon>
        <taxon>Caryophylliina</taxon>
        <taxon>Caryophylliidae</taxon>
        <taxon>Desmophyllum</taxon>
    </lineage>
</organism>
<dbReference type="InterPro" id="IPR013945">
    <property type="entry name" value="Pkr1"/>
</dbReference>
<keyword evidence="1" id="KW-0472">Membrane</keyword>
<evidence type="ECO:0000313" key="3">
    <source>
        <dbReference type="Proteomes" id="UP001163046"/>
    </source>
</evidence>
<dbReference type="PANTHER" id="PTHR28251:SF1">
    <property type="entry name" value="V-TYPE ATPASE ASSEMBLY FACTOR PKR1"/>
    <property type="match status" value="1"/>
</dbReference>
<feature type="transmembrane region" description="Helical" evidence="1">
    <location>
        <begin position="46"/>
        <end position="64"/>
    </location>
</feature>
<name>A0A9W9YRG3_9CNID</name>
<keyword evidence="1" id="KW-0812">Transmembrane</keyword>
<evidence type="ECO:0000256" key="1">
    <source>
        <dbReference type="SAM" id="Phobius"/>
    </source>
</evidence>
<sequence>MFQAVIESIFEPGVNSQLLKATNITFVCLVVVIICMLIGFGFNIHLLVLLILSTGLLLSINWFVSELWRSSNEAKEEKKQE</sequence>
<reference evidence="2" key="1">
    <citation type="submission" date="2023-01" db="EMBL/GenBank/DDBJ databases">
        <title>Genome assembly of the deep-sea coral Lophelia pertusa.</title>
        <authorList>
            <person name="Herrera S."/>
            <person name="Cordes E."/>
        </authorList>
    </citation>
    <scope>NUCLEOTIDE SEQUENCE</scope>
    <source>
        <strain evidence="2">USNM1676648</strain>
        <tissue evidence="2">Polyp</tissue>
    </source>
</reference>
<keyword evidence="3" id="KW-1185">Reference proteome</keyword>
<protein>
    <submittedName>
        <fullName evidence="2">Uncharacterized protein</fullName>
    </submittedName>
</protein>
<dbReference type="Pfam" id="PF08636">
    <property type="entry name" value="Pkr1"/>
    <property type="match status" value="1"/>
</dbReference>
<dbReference type="Proteomes" id="UP001163046">
    <property type="component" value="Unassembled WGS sequence"/>
</dbReference>
<comment type="caution">
    <text evidence="2">The sequence shown here is derived from an EMBL/GenBank/DDBJ whole genome shotgun (WGS) entry which is preliminary data.</text>
</comment>
<keyword evidence="1" id="KW-1133">Transmembrane helix</keyword>
<dbReference type="EMBL" id="MU827307">
    <property type="protein sequence ID" value="KAJ7362054.1"/>
    <property type="molecule type" value="Genomic_DNA"/>
</dbReference>
<gene>
    <name evidence="2" type="ORF">OS493_013143</name>
</gene>
<dbReference type="GO" id="GO:0070072">
    <property type="term" value="P:vacuolar proton-transporting V-type ATPase complex assembly"/>
    <property type="evidence" value="ECO:0007669"/>
    <property type="project" value="InterPro"/>
</dbReference>
<accession>A0A9W9YRG3</accession>
<dbReference type="PANTHER" id="PTHR28251">
    <property type="entry name" value="V-TYPE ATPASE ASSEMBLY FACTOR PKR1"/>
    <property type="match status" value="1"/>
</dbReference>
<evidence type="ECO:0000313" key="2">
    <source>
        <dbReference type="EMBL" id="KAJ7362054.1"/>
    </source>
</evidence>
<proteinExistence type="predicted"/>
<feature type="transmembrane region" description="Helical" evidence="1">
    <location>
        <begin position="21"/>
        <end position="40"/>
    </location>
</feature>
<dbReference type="GO" id="GO:0005789">
    <property type="term" value="C:endoplasmic reticulum membrane"/>
    <property type="evidence" value="ECO:0007669"/>
    <property type="project" value="TreeGrafter"/>
</dbReference>